<evidence type="ECO:0000256" key="1">
    <source>
        <dbReference type="SAM" id="Phobius"/>
    </source>
</evidence>
<evidence type="ECO:0000313" key="2">
    <source>
        <dbReference type="EnsemblPlants" id="Bra026894.1-P"/>
    </source>
</evidence>
<protein>
    <submittedName>
        <fullName evidence="2">Uncharacterized protein</fullName>
    </submittedName>
</protein>
<keyword evidence="1" id="KW-1133">Transmembrane helix</keyword>
<accession>M4EDN4</accession>
<name>M4EDN4_BRACM</name>
<proteinExistence type="predicted"/>
<reference evidence="2" key="3">
    <citation type="submission" date="2023-03" db="UniProtKB">
        <authorList>
            <consortium name="EnsemblPlants"/>
        </authorList>
    </citation>
    <scope>IDENTIFICATION</scope>
    <source>
        <strain evidence="2">cv. Chiifu-401-42</strain>
    </source>
</reference>
<feature type="transmembrane region" description="Helical" evidence="1">
    <location>
        <begin position="26"/>
        <end position="43"/>
    </location>
</feature>
<organism evidence="2 3">
    <name type="scientific">Brassica campestris</name>
    <name type="common">Field mustard</name>
    <dbReference type="NCBI Taxonomy" id="3711"/>
    <lineage>
        <taxon>Eukaryota</taxon>
        <taxon>Viridiplantae</taxon>
        <taxon>Streptophyta</taxon>
        <taxon>Embryophyta</taxon>
        <taxon>Tracheophyta</taxon>
        <taxon>Spermatophyta</taxon>
        <taxon>Magnoliopsida</taxon>
        <taxon>eudicotyledons</taxon>
        <taxon>Gunneridae</taxon>
        <taxon>Pentapetalae</taxon>
        <taxon>rosids</taxon>
        <taxon>malvids</taxon>
        <taxon>Brassicales</taxon>
        <taxon>Brassicaceae</taxon>
        <taxon>Brassiceae</taxon>
        <taxon>Brassica</taxon>
    </lineage>
</organism>
<reference evidence="2 3" key="2">
    <citation type="journal article" date="2018" name="Hortic Res">
        <title>Improved Brassica rapa reference genome by single-molecule sequencing and chromosome conformation capture technologies.</title>
        <authorList>
            <person name="Zhang L."/>
            <person name="Cai X."/>
            <person name="Wu J."/>
            <person name="Liu M."/>
            <person name="Grob S."/>
            <person name="Cheng F."/>
            <person name="Liang J."/>
            <person name="Cai C."/>
            <person name="Liu Z."/>
            <person name="Liu B."/>
            <person name="Wang F."/>
            <person name="Li S."/>
            <person name="Liu F."/>
            <person name="Li X."/>
            <person name="Cheng L."/>
            <person name="Yang W."/>
            <person name="Li M.H."/>
            <person name="Grossniklaus U."/>
            <person name="Zheng H."/>
            <person name="Wang X."/>
        </authorList>
    </citation>
    <scope>NUCLEOTIDE SEQUENCE [LARGE SCALE GENOMIC DNA]</scope>
    <source>
        <strain evidence="2 3">cv. Chiifu-401-42</strain>
    </source>
</reference>
<dbReference type="InParanoid" id="M4EDN4"/>
<dbReference type="STRING" id="51351.M4EDN4"/>
<sequence length="113" mass="12853">MRFGKFDLRASVEDFWLFLRKNIKRVILFTGVAVIFGLCYMFLRLTSVPTPSIVPYSDFVTNLRGGSVSKVLLEEGSPRIYYNIHENVEVVKDLHKSEALEEPATEVAAKIDV</sequence>
<keyword evidence="1" id="KW-0472">Membrane</keyword>
<dbReference type="Proteomes" id="UP000011750">
    <property type="component" value="Chromosome A09"/>
</dbReference>
<dbReference type="eggNOG" id="KOG0731">
    <property type="taxonomic scope" value="Eukaryota"/>
</dbReference>
<dbReference type="AlphaFoldDB" id="M4EDN4"/>
<dbReference type="EnsemblPlants" id="Bra026894.1">
    <property type="protein sequence ID" value="Bra026894.1-P"/>
    <property type="gene ID" value="Bra026894"/>
</dbReference>
<keyword evidence="3" id="KW-1185">Reference proteome</keyword>
<dbReference type="Gramene" id="Bra026894.1">
    <property type="protein sequence ID" value="Bra026894.1-P"/>
    <property type="gene ID" value="Bra026894"/>
</dbReference>
<reference evidence="2 3" key="1">
    <citation type="journal article" date="2011" name="Nat. Genet.">
        <title>The genome of the mesopolyploid crop species Brassica rapa.</title>
        <authorList>
            <consortium name="Brassica rapa Genome Sequencing Project Consortium"/>
            <person name="Wang X."/>
            <person name="Wang H."/>
            <person name="Wang J."/>
            <person name="Sun R."/>
            <person name="Wu J."/>
            <person name="Liu S."/>
            <person name="Bai Y."/>
            <person name="Mun J.H."/>
            <person name="Bancroft I."/>
            <person name="Cheng F."/>
            <person name="Huang S."/>
            <person name="Li X."/>
            <person name="Hua W."/>
            <person name="Wang J."/>
            <person name="Wang X."/>
            <person name="Freeling M."/>
            <person name="Pires J.C."/>
            <person name="Paterson A.H."/>
            <person name="Chalhoub B."/>
            <person name="Wang B."/>
            <person name="Hayward A."/>
            <person name="Sharpe A.G."/>
            <person name="Park B.S."/>
            <person name="Weisshaar B."/>
            <person name="Liu B."/>
            <person name="Li B."/>
            <person name="Liu B."/>
            <person name="Tong C."/>
            <person name="Song C."/>
            <person name="Duran C."/>
            <person name="Peng C."/>
            <person name="Geng C."/>
            <person name="Koh C."/>
            <person name="Lin C."/>
            <person name="Edwards D."/>
            <person name="Mu D."/>
            <person name="Shen D."/>
            <person name="Soumpourou E."/>
            <person name="Li F."/>
            <person name="Fraser F."/>
            <person name="Conant G."/>
            <person name="Lassalle G."/>
            <person name="King G.J."/>
            <person name="Bonnema G."/>
            <person name="Tang H."/>
            <person name="Wang H."/>
            <person name="Belcram H."/>
            <person name="Zhou H."/>
            <person name="Hirakawa H."/>
            <person name="Abe H."/>
            <person name="Guo H."/>
            <person name="Wang H."/>
            <person name="Jin H."/>
            <person name="Parkin I.A."/>
            <person name="Batley J."/>
            <person name="Kim J.S."/>
            <person name="Just J."/>
            <person name="Li J."/>
            <person name="Xu J."/>
            <person name="Deng J."/>
            <person name="Kim J.A."/>
            <person name="Li J."/>
            <person name="Yu J."/>
            <person name="Meng J."/>
            <person name="Wang J."/>
            <person name="Min J."/>
            <person name="Poulain J."/>
            <person name="Wang J."/>
            <person name="Hatakeyama K."/>
            <person name="Wu K."/>
            <person name="Wang L."/>
            <person name="Fang L."/>
            <person name="Trick M."/>
            <person name="Links M.G."/>
            <person name="Zhao M."/>
            <person name="Jin M."/>
            <person name="Ramchiary N."/>
            <person name="Drou N."/>
            <person name="Berkman P.J."/>
            <person name="Cai Q."/>
            <person name="Huang Q."/>
            <person name="Li R."/>
            <person name="Tabata S."/>
            <person name="Cheng S."/>
            <person name="Zhang S."/>
            <person name="Zhang S."/>
            <person name="Huang S."/>
            <person name="Sato S."/>
            <person name="Sun S."/>
            <person name="Kwon S.J."/>
            <person name="Choi S.R."/>
            <person name="Lee T.H."/>
            <person name="Fan W."/>
            <person name="Zhao X."/>
            <person name="Tan X."/>
            <person name="Xu X."/>
            <person name="Wang Y."/>
            <person name="Qiu Y."/>
            <person name="Yin Y."/>
            <person name="Li Y."/>
            <person name="Du Y."/>
            <person name="Liao Y."/>
            <person name="Lim Y."/>
            <person name="Narusaka Y."/>
            <person name="Wang Y."/>
            <person name="Wang Z."/>
            <person name="Li Z."/>
            <person name="Wang Z."/>
            <person name="Xiong Z."/>
            <person name="Zhang Z."/>
        </authorList>
    </citation>
    <scope>NUCLEOTIDE SEQUENCE [LARGE SCALE GENOMIC DNA]</scope>
    <source>
        <strain evidence="2 3">cv. Chiifu-401-42</strain>
    </source>
</reference>
<evidence type="ECO:0000313" key="3">
    <source>
        <dbReference type="Proteomes" id="UP000011750"/>
    </source>
</evidence>
<keyword evidence="1" id="KW-0812">Transmembrane</keyword>
<dbReference type="HOGENOM" id="CLU_2137015_0_0_1"/>